<name>A0A497Y7E8_9SPHI</name>
<dbReference type="EMBL" id="RCCK01000010">
    <property type="protein sequence ID" value="RLJ79474.1"/>
    <property type="molecule type" value="Genomic_DNA"/>
</dbReference>
<accession>A0A497Y7E8</accession>
<dbReference type="EMBL" id="SOPX01000002">
    <property type="protein sequence ID" value="TFB30822.1"/>
    <property type="molecule type" value="Genomic_DNA"/>
</dbReference>
<evidence type="ECO:0000313" key="3">
    <source>
        <dbReference type="Proteomes" id="UP000273898"/>
    </source>
</evidence>
<comment type="caution">
    <text evidence="1">The sequence shown here is derived from an EMBL/GenBank/DDBJ whole genome shotgun (WGS) entry which is preliminary data.</text>
</comment>
<organism evidence="1 3">
    <name type="scientific">Pedobacter alluvionis</name>
    <dbReference type="NCBI Taxonomy" id="475253"/>
    <lineage>
        <taxon>Bacteria</taxon>
        <taxon>Pseudomonadati</taxon>
        <taxon>Bacteroidota</taxon>
        <taxon>Sphingobacteriia</taxon>
        <taxon>Sphingobacteriales</taxon>
        <taxon>Sphingobacteriaceae</taxon>
        <taxon>Pedobacter</taxon>
    </lineage>
</organism>
<reference evidence="2 4" key="2">
    <citation type="submission" date="2019-03" db="EMBL/GenBank/DDBJ databases">
        <authorList>
            <person name="He R.-H."/>
        </authorList>
    </citation>
    <scope>NUCLEOTIDE SEQUENCE [LARGE SCALE GENOMIC DNA]</scope>
    <source>
        <strain evidence="2 4">DSM 19624</strain>
    </source>
</reference>
<keyword evidence="4" id="KW-1185">Reference proteome</keyword>
<evidence type="ECO:0000313" key="4">
    <source>
        <dbReference type="Proteomes" id="UP000297429"/>
    </source>
</evidence>
<sequence length="296" mass="34538">MEEVLKKLEVDSRIIDLAMGRIPLYSEYSGYKYFGKLNNEKSFPQPPFFIPIVINYDGTPVSYGIINHWFADRKSSYGDMDFANEFDVGEFALTADQFLDSLLTEEYDNLVEEGNLNEVKRVFKSSASIDLLQDLSKNEAFNNSDLPSFFNFKPIGYFTELEQDLYKGTFPTNNEILIERNLNKASYFEIAHKEWIGYIEKKSGFSLFKKKSPYEAAENVPEWLKPKTNKQQLFDKYVSNNEYDKAWLTINGPGFTPKEVGERLQQLKAYSNEEAYHLWVDFWCKKYGDTDTFIFI</sequence>
<dbReference type="AlphaFoldDB" id="A0A497Y7E8"/>
<evidence type="ECO:0000313" key="2">
    <source>
        <dbReference type="EMBL" id="TFB30822.1"/>
    </source>
</evidence>
<protein>
    <submittedName>
        <fullName evidence="1">Uncharacterized protein</fullName>
    </submittedName>
</protein>
<evidence type="ECO:0000313" key="1">
    <source>
        <dbReference type="EMBL" id="RLJ79474.1"/>
    </source>
</evidence>
<proteinExistence type="predicted"/>
<dbReference type="RefSeq" id="WP_121282068.1">
    <property type="nucleotide sequence ID" value="NZ_RCCK01000010.1"/>
</dbReference>
<dbReference type="Proteomes" id="UP000273898">
    <property type="component" value="Unassembled WGS sequence"/>
</dbReference>
<dbReference type="Proteomes" id="UP000297429">
    <property type="component" value="Unassembled WGS sequence"/>
</dbReference>
<dbReference type="OrthoDB" id="8481085at2"/>
<reference evidence="1 3" key="1">
    <citation type="submission" date="2018-10" db="EMBL/GenBank/DDBJ databases">
        <title>Genomic Encyclopedia of Archaeal and Bacterial Type Strains, Phase II (KMG-II): from individual species to whole genera.</title>
        <authorList>
            <person name="Goeker M."/>
        </authorList>
    </citation>
    <scope>NUCLEOTIDE SEQUENCE [LARGE SCALE GENOMIC DNA]</scope>
    <source>
        <strain evidence="1 3">DSM 19624</strain>
    </source>
</reference>
<gene>
    <name evidence="1" type="ORF">BCL90_0171</name>
    <name evidence="2" type="ORF">E3V97_09290</name>
</gene>